<keyword evidence="4 12" id="KW-0698">rRNA processing</keyword>
<keyword evidence="10 12" id="KW-0408">Iron</keyword>
<dbReference type="Gene3D" id="3.20.20.70">
    <property type="entry name" value="Aldolase class I"/>
    <property type="match status" value="1"/>
</dbReference>
<dbReference type="SFLD" id="SFLDF00275">
    <property type="entry name" value="adenosine_C2_methyltransferase"/>
    <property type="match status" value="1"/>
</dbReference>
<dbReference type="AlphaFoldDB" id="A0A1T4MMA5"/>
<dbReference type="SUPFAM" id="SSF102114">
    <property type="entry name" value="Radical SAM enzymes"/>
    <property type="match status" value="1"/>
</dbReference>
<feature type="binding site" evidence="12">
    <location>
        <position position="187"/>
    </location>
    <ligand>
        <name>S-adenosyl-L-methionine</name>
        <dbReference type="ChEBI" id="CHEBI:59789"/>
    </ligand>
</feature>
<evidence type="ECO:0000256" key="1">
    <source>
        <dbReference type="ARBA" id="ARBA00004496"/>
    </source>
</evidence>
<dbReference type="GO" id="GO:0070475">
    <property type="term" value="P:rRNA base methylation"/>
    <property type="evidence" value="ECO:0007669"/>
    <property type="project" value="UniProtKB-UniRule"/>
</dbReference>
<dbReference type="SFLD" id="SFLDG01062">
    <property type="entry name" value="methyltransferase_(Class_A)"/>
    <property type="match status" value="1"/>
</dbReference>
<evidence type="ECO:0000256" key="7">
    <source>
        <dbReference type="ARBA" id="ARBA00022691"/>
    </source>
</evidence>
<comment type="caution">
    <text evidence="12">Lacks conserved residue(s) required for the propagation of feature annotation.</text>
</comment>
<comment type="similarity">
    <text evidence="12">Belongs to the radical SAM superfamily. RlmN family.</text>
</comment>
<comment type="subcellular location">
    <subcellularLocation>
        <location evidence="1 12">Cytoplasm</location>
    </subcellularLocation>
</comment>
<feature type="binding site" evidence="12">
    <location>
        <begin position="210"/>
        <end position="212"/>
    </location>
    <ligand>
        <name>S-adenosyl-L-methionine</name>
        <dbReference type="ChEBI" id="CHEBI:59789"/>
    </ligand>
</feature>
<keyword evidence="8 12" id="KW-0819">tRNA processing</keyword>
<feature type="binding site" evidence="12">
    <location>
        <position position="112"/>
    </location>
    <ligand>
        <name>[4Fe-4S] cluster</name>
        <dbReference type="ChEBI" id="CHEBI:49883"/>
        <note>4Fe-4S-S-AdoMet</note>
    </ligand>
</feature>
<comment type="catalytic activity">
    <reaction evidence="12">
        <text>adenosine(2503) in 23S rRNA + 2 reduced [2Fe-2S]-[ferredoxin] + 2 S-adenosyl-L-methionine = 2-methyladenosine(2503) in 23S rRNA + 5'-deoxyadenosine + L-methionine + 2 oxidized [2Fe-2S]-[ferredoxin] + S-adenosyl-L-homocysteine</text>
        <dbReference type="Rhea" id="RHEA:42916"/>
        <dbReference type="Rhea" id="RHEA-COMP:10000"/>
        <dbReference type="Rhea" id="RHEA-COMP:10001"/>
        <dbReference type="Rhea" id="RHEA-COMP:10152"/>
        <dbReference type="Rhea" id="RHEA-COMP:10282"/>
        <dbReference type="ChEBI" id="CHEBI:17319"/>
        <dbReference type="ChEBI" id="CHEBI:33737"/>
        <dbReference type="ChEBI" id="CHEBI:33738"/>
        <dbReference type="ChEBI" id="CHEBI:57844"/>
        <dbReference type="ChEBI" id="CHEBI:57856"/>
        <dbReference type="ChEBI" id="CHEBI:59789"/>
        <dbReference type="ChEBI" id="CHEBI:74411"/>
        <dbReference type="ChEBI" id="CHEBI:74497"/>
        <dbReference type="EC" id="2.1.1.192"/>
    </reaction>
</comment>
<organism evidence="14 15">
    <name type="scientific">Eubacterium ruminantium</name>
    <dbReference type="NCBI Taxonomy" id="42322"/>
    <lineage>
        <taxon>Bacteria</taxon>
        <taxon>Bacillati</taxon>
        <taxon>Bacillota</taxon>
        <taxon>Clostridia</taxon>
        <taxon>Eubacteriales</taxon>
        <taxon>Eubacteriaceae</taxon>
        <taxon>Eubacterium</taxon>
    </lineage>
</organism>
<dbReference type="GO" id="GO:0070040">
    <property type="term" value="F:rRNA (adenine(2503)-C2-)-methyltransferase activity"/>
    <property type="evidence" value="ECO:0007669"/>
    <property type="project" value="UniProtKB-UniRule"/>
</dbReference>
<dbReference type="PIRSF" id="PIRSF006004">
    <property type="entry name" value="CHP00048"/>
    <property type="match status" value="1"/>
</dbReference>
<keyword evidence="11 12" id="KW-0411">Iron-sulfur</keyword>
<dbReference type="GO" id="GO:0051539">
    <property type="term" value="F:4 iron, 4 sulfur cluster binding"/>
    <property type="evidence" value="ECO:0007669"/>
    <property type="project" value="UniProtKB-UniRule"/>
</dbReference>
<dbReference type="GO" id="GO:0005737">
    <property type="term" value="C:cytoplasm"/>
    <property type="evidence" value="ECO:0007669"/>
    <property type="project" value="UniProtKB-SubCell"/>
</dbReference>
<keyword evidence="6 12" id="KW-0808">Transferase</keyword>
<dbReference type="PANTHER" id="PTHR30544:SF5">
    <property type="entry name" value="RADICAL SAM CORE DOMAIN-CONTAINING PROTEIN"/>
    <property type="match status" value="1"/>
</dbReference>
<dbReference type="InterPro" id="IPR013785">
    <property type="entry name" value="Aldolase_TIM"/>
</dbReference>
<reference evidence="14 15" key="1">
    <citation type="submission" date="2017-02" db="EMBL/GenBank/DDBJ databases">
        <authorList>
            <person name="Peterson S.W."/>
        </authorList>
    </citation>
    <scope>NUCLEOTIDE SEQUENCE [LARGE SCALE GENOMIC DNA]</scope>
    <source>
        <strain evidence="14 15">ATCC 17233</strain>
    </source>
</reference>
<feature type="binding site" evidence="12">
    <location>
        <position position="108"/>
    </location>
    <ligand>
        <name>[4Fe-4S] cluster</name>
        <dbReference type="ChEBI" id="CHEBI:49883"/>
        <note>4Fe-4S-S-AdoMet</note>
    </ligand>
</feature>
<keyword evidence="7 12" id="KW-0949">S-adenosyl-L-methionine</keyword>
<sequence length="338" mass="38234">MDIASMNLAELTEYIIGKGLPKFRAKQIYEWMHKKFTYDPEKMTNISKDIRKMIENDLPVIEEETRLVSKRDGTIKFLMKMQDGQMIETVFMRYHHGNSVCISSQAGCRMGCSFCASTIGGLIRNLAPSEMLMQVYHAMAVTGERVSNIVVMGTGEPMDNFDNLLKFIELITSEDGYNLSERGITVSSCGIVPKIKELADKKLQITFALSLHATTDEERKSLMPIANRYSISETIDACRYYFDQTGRRVSFEYSLVHGVNDSTQHAVRLAGLIKGLNAHVNLIPVNPIEEKHYTASGAKEVDNFKNTLEKYRINVTIRKGMGRDIEAACGQLRRKYNS</sequence>
<dbReference type="GO" id="GO:0000049">
    <property type="term" value="F:tRNA binding"/>
    <property type="evidence" value="ECO:0007669"/>
    <property type="project" value="UniProtKB-UniRule"/>
</dbReference>
<dbReference type="Proteomes" id="UP000189857">
    <property type="component" value="Unassembled WGS sequence"/>
</dbReference>
<protein>
    <recommendedName>
        <fullName evidence="12">Probable dual-specificity RNA methyltransferase RlmN</fullName>
        <ecNumber evidence="12">2.1.1.192</ecNumber>
    </recommendedName>
    <alternativeName>
        <fullName evidence="12">23S rRNA (adenine(2503)-C(2))-methyltransferase</fullName>
    </alternativeName>
    <alternativeName>
        <fullName evidence="12">23S rRNA m2A2503 methyltransferase</fullName>
    </alternativeName>
    <alternativeName>
        <fullName evidence="12">Ribosomal RNA large subunit methyltransferase N</fullName>
    </alternativeName>
    <alternativeName>
        <fullName evidence="12">tRNA (adenine(37)-C(2))-methyltransferase</fullName>
    </alternativeName>
    <alternativeName>
        <fullName evidence="12">tRNA m2A37 methyltransferase</fullName>
    </alternativeName>
</protein>
<dbReference type="PANTHER" id="PTHR30544">
    <property type="entry name" value="23S RRNA METHYLTRANSFERASE"/>
    <property type="match status" value="1"/>
</dbReference>
<comment type="cofactor">
    <cofactor evidence="12">
        <name>[4Fe-4S] cluster</name>
        <dbReference type="ChEBI" id="CHEBI:49883"/>
    </cofactor>
    <text evidence="12">Binds 1 [4Fe-4S] cluster. The cluster is coordinated with 3 cysteines and an exchangeable S-adenosyl-L-methionine.</text>
</comment>
<dbReference type="GO" id="GO:0002935">
    <property type="term" value="F:tRNA (adenine(37)-C2)-methyltransferase activity"/>
    <property type="evidence" value="ECO:0007669"/>
    <property type="project" value="UniProtKB-UniRule"/>
</dbReference>
<keyword evidence="3 12" id="KW-0963">Cytoplasm</keyword>
<feature type="active site" description="Proton acceptor" evidence="12">
    <location>
        <position position="88"/>
    </location>
</feature>
<evidence type="ECO:0000256" key="6">
    <source>
        <dbReference type="ARBA" id="ARBA00022679"/>
    </source>
</evidence>
<dbReference type="CDD" id="cd01335">
    <property type="entry name" value="Radical_SAM"/>
    <property type="match status" value="1"/>
</dbReference>
<feature type="binding site" evidence="12">
    <location>
        <position position="286"/>
    </location>
    <ligand>
        <name>S-adenosyl-L-methionine</name>
        <dbReference type="ChEBI" id="CHEBI:59789"/>
    </ligand>
</feature>
<dbReference type="EMBL" id="FUXA01000007">
    <property type="protein sequence ID" value="SJZ67956.1"/>
    <property type="molecule type" value="Genomic_DNA"/>
</dbReference>
<dbReference type="FunFam" id="3.20.20.70:FF:000014">
    <property type="entry name" value="Probable dual-specificity RNA methyltransferase RlmN"/>
    <property type="match status" value="1"/>
</dbReference>
<evidence type="ECO:0000256" key="2">
    <source>
        <dbReference type="ARBA" id="ARBA00022485"/>
    </source>
</evidence>
<comment type="function">
    <text evidence="12">Specifically methylates position 2 of adenine 2503 in 23S rRNA and position 2 of adenine 37 in tRNAs.</text>
</comment>
<feature type="active site" description="S-methylcysteine intermediate" evidence="12">
    <location>
        <position position="329"/>
    </location>
</feature>
<dbReference type="GO" id="GO:0046872">
    <property type="term" value="F:metal ion binding"/>
    <property type="evidence" value="ECO:0007669"/>
    <property type="project" value="UniProtKB-KW"/>
</dbReference>
<dbReference type="Gene3D" id="1.10.150.530">
    <property type="match status" value="1"/>
</dbReference>
<dbReference type="Pfam" id="PF21016">
    <property type="entry name" value="RlmN_N"/>
    <property type="match status" value="1"/>
</dbReference>
<evidence type="ECO:0000256" key="4">
    <source>
        <dbReference type="ARBA" id="ARBA00022552"/>
    </source>
</evidence>
<accession>A0A1T4MMA5</accession>
<dbReference type="InterPro" id="IPR007197">
    <property type="entry name" value="rSAM"/>
</dbReference>
<dbReference type="InterPro" id="IPR040072">
    <property type="entry name" value="Methyltransferase_A"/>
</dbReference>
<dbReference type="InterPro" id="IPR004383">
    <property type="entry name" value="rRNA_lsu_MTrfase_RlmN/Cfr"/>
</dbReference>
<dbReference type="Pfam" id="PF04055">
    <property type="entry name" value="Radical_SAM"/>
    <property type="match status" value="1"/>
</dbReference>
<evidence type="ECO:0000256" key="8">
    <source>
        <dbReference type="ARBA" id="ARBA00022694"/>
    </source>
</evidence>
<evidence type="ECO:0000256" key="11">
    <source>
        <dbReference type="ARBA" id="ARBA00023014"/>
    </source>
</evidence>
<dbReference type="EC" id="2.1.1.192" evidence="12"/>
<keyword evidence="2 12" id="KW-0004">4Fe-4S</keyword>
<keyword evidence="12" id="KW-1015">Disulfide bond</keyword>
<dbReference type="NCBIfam" id="TIGR00048">
    <property type="entry name" value="rRNA_mod_RlmN"/>
    <property type="match status" value="1"/>
</dbReference>
<keyword evidence="15" id="KW-1185">Reference proteome</keyword>
<evidence type="ECO:0000256" key="3">
    <source>
        <dbReference type="ARBA" id="ARBA00022490"/>
    </source>
</evidence>
<evidence type="ECO:0000256" key="12">
    <source>
        <dbReference type="HAMAP-Rule" id="MF_01849"/>
    </source>
</evidence>
<dbReference type="HAMAP" id="MF_01849">
    <property type="entry name" value="RNA_methyltr_RlmN"/>
    <property type="match status" value="1"/>
</dbReference>
<evidence type="ECO:0000256" key="10">
    <source>
        <dbReference type="ARBA" id="ARBA00023004"/>
    </source>
</evidence>
<keyword evidence="5 12" id="KW-0489">Methyltransferase</keyword>
<dbReference type="InterPro" id="IPR048641">
    <property type="entry name" value="RlmN_N"/>
</dbReference>
<name>A0A1T4MMA5_9FIRM</name>
<dbReference type="RefSeq" id="WP_341443632.1">
    <property type="nucleotide sequence ID" value="NZ_FMTO01000006.1"/>
</dbReference>
<dbReference type="GO" id="GO:0019843">
    <property type="term" value="F:rRNA binding"/>
    <property type="evidence" value="ECO:0007669"/>
    <property type="project" value="UniProtKB-UniRule"/>
</dbReference>
<evidence type="ECO:0000256" key="9">
    <source>
        <dbReference type="ARBA" id="ARBA00022723"/>
    </source>
</evidence>
<evidence type="ECO:0000313" key="14">
    <source>
        <dbReference type="EMBL" id="SJZ67956.1"/>
    </source>
</evidence>
<feature type="domain" description="Radical SAM core" evidence="13">
    <location>
        <begin position="94"/>
        <end position="324"/>
    </location>
</feature>
<keyword evidence="9 12" id="KW-0479">Metal-binding</keyword>
<dbReference type="PROSITE" id="PS51918">
    <property type="entry name" value="RADICAL_SAM"/>
    <property type="match status" value="1"/>
</dbReference>
<comment type="catalytic activity">
    <reaction evidence="12">
        <text>adenosine(37) in tRNA + 2 reduced [2Fe-2S]-[ferredoxin] + 2 S-adenosyl-L-methionine = 2-methyladenosine(37) in tRNA + 5'-deoxyadenosine + L-methionine + 2 oxidized [2Fe-2S]-[ferredoxin] + S-adenosyl-L-homocysteine</text>
        <dbReference type="Rhea" id="RHEA:43332"/>
        <dbReference type="Rhea" id="RHEA-COMP:10000"/>
        <dbReference type="Rhea" id="RHEA-COMP:10001"/>
        <dbReference type="Rhea" id="RHEA-COMP:10162"/>
        <dbReference type="Rhea" id="RHEA-COMP:10485"/>
        <dbReference type="ChEBI" id="CHEBI:17319"/>
        <dbReference type="ChEBI" id="CHEBI:33737"/>
        <dbReference type="ChEBI" id="CHEBI:33738"/>
        <dbReference type="ChEBI" id="CHEBI:57844"/>
        <dbReference type="ChEBI" id="CHEBI:57856"/>
        <dbReference type="ChEBI" id="CHEBI:59789"/>
        <dbReference type="ChEBI" id="CHEBI:74411"/>
        <dbReference type="ChEBI" id="CHEBI:74497"/>
        <dbReference type="EC" id="2.1.1.192"/>
    </reaction>
</comment>
<evidence type="ECO:0000313" key="15">
    <source>
        <dbReference type="Proteomes" id="UP000189857"/>
    </source>
</evidence>
<gene>
    <name evidence="12" type="primary">rlmN</name>
    <name evidence="14" type="ORF">SAMN02745110_01277</name>
</gene>
<evidence type="ECO:0000259" key="13">
    <source>
        <dbReference type="PROSITE" id="PS51918"/>
    </source>
</evidence>
<feature type="binding site" evidence="12">
    <location>
        <position position="115"/>
    </location>
    <ligand>
        <name>[4Fe-4S] cluster</name>
        <dbReference type="ChEBI" id="CHEBI:49883"/>
        <note>4Fe-4S-S-AdoMet</note>
    </ligand>
</feature>
<comment type="miscellaneous">
    <text evidence="12">Reaction proceeds by a ping-pong mechanism involving intermediate methylation of a conserved cysteine residue.</text>
</comment>
<dbReference type="SFLD" id="SFLDS00029">
    <property type="entry name" value="Radical_SAM"/>
    <property type="match status" value="1"/>
</dbReference>
<dbReference type="InterPro" id="IPR058240">
    <property type="entry name" value="rSAM_sf"/>
</dbReference>
<proteinExistence type="inferred from homology"/>
<evidence type="ECO:0000256" key="5">
    <source>
        <dbReference type="ARBA" id="ARBA00022603"/>
    </source>
</evidence>
<dbReference type="GO" id="GO:0030488">
    <property type="term" value="P:tRNA methylation"/>
    <property type="evidence" value="ECO:0007669"/>
    <property type="project" value="UniProtKB-UniRule"/>
</dbReference>
<feature type="binding site" evidence="12">
    <location>
        <begin position="155"/>
        <end position="156"/>
    </location>
    <ligand>
        <name>S-adenosyl-L-methionine</name>
        <dbReference type="ChEBI" id="CHEBI:59789"/>
    </ligand>
</feature>
<dbReference type="InterPro" id="IPR027492">
    <property type="entry name" value="RNA_MTrfase_RlmN"/>
</dbReference>